<dbReference type="VEuPathDB" id="PlasmoDB:C922_01747"/>
<sequence>MNVLSVNDHFHAFLSLFNYYHESNTSNEKDYMFPKNHSKYKFSTEETNAIVFIVHSTLHTAMNLWNEIIIQTKIILEIGGYLKYDHGFNLRRFP</sequence>
<dbReference type="Proteomes" id="UP000030640">
    <property type="component" value="Unassembled WGS sequence"/>
</dbReference>
<dbReference type="EMBL" id="KI965465">
    <property type="protein sequence ID" value="EUD67562.1"/>
    <property type="molecule type" value="Genomic_DNA"/>
</dbReference>
<organism evidence="1 2">
    <name type="scientific">Plasmodium inui San Antonio 1</name>
    <dbReference type="NCBI Taxonomy" id="1237626"/>
    <lineage>
        <taxon>Eukaryota</taxon>
        <taxon>Sar</taxon>
        <taxon>Alveolata</taxon>
        <taxon>Apicomplexa</taxon>
        <taxon>Aconoidasida</taxon>
        <taxon>Haemosporida</taxon>
        <taxon>Plasmodiidae</taxon>
        <taxon>Plasmodium</taxon>
        <taxon>Plasmodium (Plasmodium)</taxon>
    </lineage>
</organism>
<dbReference type="AlphaFoldDB" id="W7A2X4"/>
<evidence type="ECO:0000313" key="1">
    <source>
        <dbReference type="EMBL" id="EUD67562.1"/>
    </source>
</evidence>
<accession>W7A2X4</accession>
<dbReference type="GeneID" id="20037021"/>
<protein>
    <submittedName>
        <fullName evidence="1">Uncharacterized protein</fullName>
    </submittedName>
</protein>
<gene>
    <name evidence="1" type="ORF">C922_01747</name>
</gene>
<evidence type="ECO:0000313" key="2">
    <source>
        <dbReference type="Proteomes" id="UP000030640"/>
    </source>
</evidence>
<proteinExistence type="predicted"/>
<dbReference type="RefSeq" id="XP_008815572.1">
    <property type="nucleotide sequence ID" value="XM_008817350.1"/>
</dbReference>
<keyword evidence="2" id="KW-1185">Reference proteome</keyword>
<reference evidence="1 2" key="1">
    <citation type="submission" date="2013-02" db="EMBL/GenBank/DDBJ databases">
        <title>The Genome Sequence of Plasmodium inui San Antonio 1.</title>
        <authorList>
            <consortium name="The Broad Institute Genome Sequencing Platform"/>
            <consortium name="The Broad Institute Genome Sequencing Center for Infectious Disease"/>
            <person name="Neafsey D."/>
            <person name="Cheeseman I."/>
            <person name="Volkman S."/>
            <person name="Adams J."/>
            <person name="Walker B."/>
            <person name="Young S.K."/>
            <person name="Zeng Q."/>
            <person name="Gargeya S."/>
            <person name="Fitzgerald M."/>
            <person name="Haas B."/>
            <person name="Abouelleil A."/>
            <person name="Alvarado L."/>
            <person name="Arachchi H.M."/>
            <person name="Berlin A.M."/>
            <person name="Chapman S.B."/>
            <person name="Dewar J."/>
            <person name="Goldberg J."/>
            <person name="Griggs A."/>
            <person name="Gujja S."/>
            <person name="Hansen M."/>
            <person name="Howarth C."/>
            <person name="Imamovic A."/>
            <person name="Larimer J."/>
            <person name="McCowan C."/>
            <person name="Murphy C."/>
            <person name="Neiman D."/>
            <person name="Pearson M."/>
            <person name="Priest M."/>
            <person name="Roberts A."/>
            <person name="Saif S."/>
            <person name="Shea T."/>
            <person name="Sisk P."/>
            <person name="Sykes S."/>
            <person name="Wortman J."/>
            <person name="Nusbaum C."/>
            <person name="Birren B."/>
        </authorList>
    </citation>
    <scope>NUCLEOTIDE SEQUENCE [LARGE SCALE GENOMIC DNA]</scope>
    <source>
        <strain evidence="1 2">San Antonio 1</strain>
    </source>
</reference>
<name>W7A2X4_9APIC</name>